<evidence type="ECO:0000313" key="2">
    <source>
        <dbReference type="EMBL" id="KAF6813903.1"/>
    </source>
</evidence>
<feature type="compositionally biased region" description="Basic and acidic residues" evidence="1">
    <location>
        <begin position="130"/>
        <end position="139"/>
    </location>
</feature>
<evidence type="ECO:0000256" key="1">
    <source>
        <dbReference type="SAM" id="MobiDB-lite"/>
    </source>
</evidence>
<reference evidence="2" key="1">
    <citation type="journal article" date="2020" name="Phytopathology">
        <title>Genome Sequence Resources of Colletotrichum truncatum, C. plurivorum, C. musicola, and C. sojae: Four Species Pathogenic to Soybean (Glycine max).</title>
        <authorList>
            <person name="Rogerio F."/>
            <person name="Boufleur T.R."/>
            <person name="Ciampi-Guillardi M."/>
            <person name="Sukno S.A."/>
            <person name="Thon M.R."/>
            <person name="Massola Junior N.S."/>
            <person name="Baroncelli R."/>
        </authorList>
    </citation>
    <scope>NUCLEOTIDE SEQUENCE</scope>
    <source>
        <strain evidence="2">LFN0074</strain>
    </source>
</reference>
<sequence length="236" mass="25622">MLREVAQSTSHFDSCFDGMNMPDGKASGTAGGHRPEDQTSTGTYSTSAHDRTATGPRNAFGTGRRQKTSASHAHPRIPGGCGTRGFDCFRNHGTRDTDSWSPPTAADRRPEISHVAAGRDRAGAVGLLAEDGKRERDDETSWPSRTPASCPRSYQAPDENEPHDNPRWEKRPVPPSFSKIVVGTPAALLAPYSRIELPKRPGKRAQKAYVPKTASETLTWGLATSTAIRSLVFMRP</sequence>
<comment type="caution">
    <text evidence="2">The sequence shown here is derived from an EMBL/GenBank/DDBJ whole genome shotgun (WGS) entry which is preliminary data.</text>
</comment>
<evidence type="ECO:0000313" key="3">
    <source>
        <dbReference type="Proteomes" id="UP000639643"/>
    </source>
</evidence>
<feature type="region of interest" description="Disordered" evidence="1">
    <location>
        <begin position="1"/>
        <end position="174"/>
    </location>
</feature>
<dbReference type="EMBL" id="WIGM01000744">
    <property type="protein sequence ID" value="KAF6813903.1"/>
    <property type="molecule type" value="Genomic_DNA"/>
</dbReference>
<feature type="compositionally biased region" description="Basic and acidic residues" evidence="1">
    <location>
        <begin position="106"/>
        <end position="122"/>
    </location>
</feature>
<feature type="compositionally biased region" description="Basic and acidic residues" evidence="1">
    <location>
        <begin position="160"/>
        <end position="172"/>
    </location>
</feature>
<protein>
    <submittedName>
        <fullName evidence="2">Uncharacterized protein</fullName>
    </submittedName>
</protein>
<dbReference type="AlphaFoldDB" id="A0A8H6MZE4"/>
<feature type="compositionally biased region" description="Polar residues" evidence="1">
    <location>
        <begin position="38"/>
        <end position="47"/>
    </location>
</feature>
<accession>A0A8H6MZE4</accession>
<dbReference type="Proteomes" id="UP000639643">
    <property type="component" value="Unassembled WGS sequence"/>
</dbReference>
<organism evidence="2 3">
    <name type="scientific">Colletotrichum musicola</name>
    <dbReference type="NCBI Taxonomy" id="2175873"/>
    <lineage>
        <taxon>Eukaryota</taxon>
        <taxon>Fungi</taxon>
        <taxon>Dikarya</taxon>
        <taxon>Ascomycota</taxon>
        <taxon>Pezizomycotina</taxon>
        <taxon>Sordariomycetes</taxon>
        <taxon>Hypocreomycetidae</taxon>
        <taxon>Glomerellales</taxon>
        <taxon>Glomerellaceae</taxon>
        <taxon>Colletotrichum</taxon>
        <taxon>Colletotrichum orchidearum species complex</taxon>
    </lineage>
</organism>
<feature type="compositionally biased region" description="Polar residues" evidence="1">
    <location>
        <begin position="1"/>
        <end position="12"/>
    </location>
</feature>
<proteinExistence type="predicted"/>
<keyword evidence="3" id="KW-1185">Reference proteome</keyword>
<gene>
    <name evidence="2" type="ORF">CMUS01_12743</name>
</gene>
<name>A0A8H6MZE4_9PEZI</name>
<feature type="compositionally biased region" description="Basic and acidic residues" evidence="1">
    <location>
        <begin position="87"/>
        <end position="98"/>
    </location>
</feature>